<keyword evidence="1" id="KW-0472">Membrane</keyword>
<proteinExistence type="predicted"/>
<keyword evidence="3" id="KW-1185">Reference proteome</keyword>
<dbReference type="InterPro" id="IPR003744">
    <property type="entry name" value="YhhQ"/>
</dbReference>
<protein>
    <recommendedName>
        <fullName evidence="4">VUT family protein</fullName>
    </recommendedName>
</protein>
<organism evidence="2 3">
    <name type="scientific">Actinokineospora fastidiosa</name>
    <dbReference type="NCBI Taxonomy" id="1816"/>
    <lineage>
        <taxon>Bacteria</taxon>
        <taxon>Bacillati</taxon>
        <taxon>Actinomycetota</taxon>
        <taxon>Actinomycetes</taxon>
        <taxon>Pseudonocardiales</taxon>
        <taxon>Pseudonocardiaceae</taxon>
        <taxon>Actinokineospora</taxon>
    </lineage>
</organism>
<evidence type="ECO:0000313" key="2">
    <source>
        <dbReference type="EMBL" id="GGS53863.1"/>
    </source>
</evidence>
<keyword evidence="1" id="KW-0812">Transmembrane</keyword>
<feature type="transmembrane region" description="Helical" evidence="1">
    <location>
        <begin position="130"/>
        <end position="151"/>
    </location>
</feature>
<feature type="transmembrane region" description="Helical" evidence="1">
    <location>
        <begin position="98"/>
        <end position="118"/>
    </location>
</feature>
<evidence type="ECO:0000256" key="1">
    <source>
        <dbReference type="SAM" id="Phobius"/>
    </source>
</evidence>
<accession>A0A918GS00</accession>
<sequence length="153" mass="15214">MLSVVAANVASVHCPPLVFGGLVVPAGTLFAGASLTLRDLVHDTAGIRGVTAGILTGAGLSAVVAGPQIAVASVLAFTASEVVDARIYARLRHRGRTAAVAASNAAGLVVDSVLFVPLAFGDLAAVPGQLVGKTLATALTLAALHTARWAVSR</sequence>
<feature type="transmembrane region" description="Helical" evidence="1">
    <location>
        <begin position="53"/>
        <end position="77"/>
    </location>
</feature>
<dbReference type="Pfam" id="PF02592">
    <property type="entry name" value="Vut_1"/>
    <property type="match status" value="1"/>
</dbReference>
<dbReference type="RefSeq" id="WP_229787594.1">
    <property type="nucleotide sequence ID" value="NZ_BMRB01000007.1"/>
</dbReference>
<gene>
    <name evidence="2" type="ORF">GCM10010171_56210</name>
</gene>
<evidence type="ECO:0008006" key="4">
    <source>
        <dbReference type="Google" id="ProtNLM"/>
    </source>
</evidence>
<dbReference type="Proteomes" id="UP000660680">
    <property type="component" value="Unassembled WGS sequence"/>
</dbReference>
<dbReference type="EMBL" id="BMRB01000007">
    <property type="protein sequence ID" value="GGS53863.1"/>
    <property type="molecule type" value="Genomic_DNA"/>
</dbReference>
<reference evidence="2" key="2">
    <citation type="submission" date="2020-09" db="EMBL/GenBank/DDBJ databases">
        <authorList>
            <person name="Sun Q."/>
            <person name="Ohkuma M."/>
        </authorList>
    </citation>
    <scope>NUCLEOTIDE SEQUENCE</scope>
    <source>
        <strain evidence="2">JCM 3276</strain>
    </source>
</reference>
<keyword evidence="1" id="KW-1133">Transmembrane helix</keyword>
<feature type="transmembrane region" description="Helical" evidence="1">
    <location>
        <begin position="12"/>
        <end position="33"/>
    </location>
</feature>
<evidence type="ECO:0000313" key="3">
    <source>
        <dbReference type="Proteomes" id="UP000660680"/>
    </source>
</evidence>
<comment type="caution">
    <text evidence="2">The sequence shown here is derived from an EMBL/GenBank/DDBJ whole genome shotgun (WGS) entry which is preliminary data.</text>
</comment>
<reference evidence="2" key="1">
    <citation type="journal article" date="2014" name="Int. J. Syst. Evol. Microbiol.">
        <title>Complete genome sequence of Corynebacterium casei LMG S-19264T (=DSM 44701T), isolated from a smear-ripened cheese.</title>
        <authorList>
            <consortium name="US DOE Joint Genome Institute (JGI-PGF)"/>
            <person name="Walter F."/>
            <person name="Albersmeier A."/>
            <person name="Kalinowski J."/>
            <person name="Ruckert C."/>
        </authorList>
    </citation>
    <scope>NUCLEOTIDE SEQUENCE</scope>
    <source>
        <strain evidence="2">JCM 3276</strain>
    </source>
</reference>
<name>A0A918GS00_9PSEU</name>
<dbReference type="AlphaFoldDB" id="A0A918GS00"/>